<dbReference type="Pfam" id="PF00903">
    <property type="entry name" value="Glyoxalase"/>
    <property type="match status" value="2"/>
</dbReference>
<dbReference type="SUPFAM" id="SSF54593">
    <property type="entry name" value="Glyoxalase/Bleomycin resistance protein/Dihydroxybiphenyl dioxygenase"/>
    <property type="match status" value="2"/>
</dbReference>
<dbReference type="InterPro" id="IPR018146">
    <property type="entry name" value="Glyoxalase_1_CS"/>
</dbReference>
<proteinExistence type="predicted"/>
<evidence type="ECO:0000313" key="4">
    <source>
        <dbReference type="Proteomes" id="UP001234495"/>
    </source>
</evidence>
<dbReference type="CDD" id="cd16359">
    <property type="entry name" value="VOC_BsCatE_like_C"/>
    <property type="match status" value="1"/>
</dbReference>
<accession>A0ABT9ZF65</accession>
<dbReference type="EC" id="1.13.11.2" evidence="3"/>
<keyword evidence="1" id="KW-0479">Metal-binding</keyword>
<keyword evidence="4" id="KW-1185">Reference proteome</keyword>
<dbReference type="PROSITE" id="PS00934">
    <property type="entry name" value="GLYOXALASE_I_1"/>
    <property type="match status" value="1"/>
</dbReference>
<dbReference type="PROSITE" id="PS51819">
    <property type="entry name" value="VOC"/>
    <property type="match status" value="2"/>
</dbReference>
<dbReference type="PANTHER" id="PTHR43279:SF1">
    <property type="entry name" value="CATECHOL-2,3-DIOXYGENASE"/>
    <property type="match status" value="1"/>
</dbReference>
<organism evidence="3 4">
    <name type="scientific">Metabacillus malikii</name>
    <dbReference type="NCBI Taxonomy" id="1504265"/>
    <lineage>
        <taxon>Bacteria</taxon>
        <taxon>Bacillati</taxon>
        <taxon>Bacillota</taxon>
        <taxon>Bacilli</taxon>
        <taxon>Bacillales</taxon>
        <taxon>Bacillaceae</taxon>
        <taxon>Metabacillus</taxon>
    </lineage>
</organism>
<dbReference type="RefSeq" id="WP_307340965.1">
    <property type="nucleotide sequence ID" value="NZ_JAUSUD010000008.1"/>
</dbReference>
<evidence type="ECO:0000256" key="1">
    <source>
        <dbReference type="ARBA" id="ARBA00022723"/>
    </source>
</evidence>
<dbReference type="InterPro" id="IPR004360">
    <property type="entry name" value="Glyas_Fos-R_dOase_dom"/>
</dbReference>
<sequence length="281" mass="31822">MKNFHKSPYIYVSEVSIKVGDLTKSLQFYEQIVGLKLLEKAGSIATLTADDRTPILKLEQPEGVTPKEEKTVGLYHFALLLPTRKDLSEYLRHILKIGYPIGAADHHVSEALYLNDPDGNGIEIYRDRPDSEWIWKDGLVHMTTEQLDGNAILAESSGEWSRLPSNTKMGHIHLHVNDVKRAETFYTELLGFEVVSYYPQAAFLSSGNYHHHIAINLWQGADAKKPSHNSVGLNWYTIVYPNVQTLDRIVANLKQQDVPITENNQFIETEDPSGNKIRLTV</sequence>
<keyword evidence="3" id="KW-0560">Oxidoreductase</keyword>
<dbReference type="EMBL" id="JAUSUD010000008">
    <property type="protein sequence ID" value="MDQ0230879.1"/>
    <property type="molecule type" value="Genomic_DNA"/>
</dbReference>
<dbReference type="InterPro" id="IPR037523">
    <property type="entry name" value="VOC_core"/>
</dbReference>
<dbReference type="PANTHER" id="PTHR43279">
    <property type="entry name" value="CATECHOL-2,3-DIOXYGENASE"/>
    <property type="match status" value="1"/>
</dbReference>
<reference evidence="3 4" key="1">
    <citation type="submission" date="2023-07" db="EMBL/GenBank/DDBJ databases">
        <title>Genomic Encyclopedia of Type Strains, Phase IV (KMG-IV): sequencing the most valuable type-strain genomes for metagenomic binning, comparative biology and taxonomic classification.</title>
        <authorList>
            <person name="Goeker M."/>
        </authorList>
    </citation>
    <scope>NUCLEOTIDE SEQUENCE [LARGE SCALE GENOMIC DNA]</scope>
    <source>
        <strain evidence="3 4">DSM 29005</strain>
    </source>
</reference>
<name>A0ABT9ZF65_9BACI</name>
<evidence type="ECO:0000259" key="2">
    <source>
        <dbReference type="PROSITE" id="PS51819"/>
    </source>
</evidence>
<comment type="caution">
    <text evidence="3">The sequence shown here is derived from an EMBL/GenBank/DDBJ whole genome shotgun (WGS) entry which is preliminary data.</text>
</comment>
<dbReference type="GO" id="GO:0018577">
    <property type="term" value="F:catechol 2,3-dioxygenase activity"/>
    <property type="evidence" value="ECO:0007669"/>
    <property type="project" value="UniProtKB-EC"/>
</dbReference>
<dbReference type="InterPro" id="IPR029068">
    <property type="entry name" value="Glyas_Bleomycin-R_OHBP_Dase"/>
</dbReference>
<gene>
    <name evidence="3" type="ORF">J2S19_002136</name>
</gene>
<protein>
    <submittedName>
        <fullName evidence="3">Catechol 2,3-dioxygenase</fullName>
        <ecNumber evidence="3">1.13.11.2</ecNumber>
    </submittedName>
</protein>
<feature type="domain" description="VOC" evidence="2">
    <location>
        <begin position="168"/>
        <end position="281"/>
    </location>
</feature>
<dbReference type="Proteomes" id="UP001234495">
    <property type="component" value="Unassembled WGS sequence"/>
</dbReference>
<feature type="domain" description="VOC" evidence="2">
    <location>
        <begin position="11"/>
        <end position="127"/>
    </location>
</feature>
<dbReference type="Gene3D" id="3.10.180.10">
    <property type="entry name" value="2,3-Dihydroxybiphenyl 1,2-Dioxygenase, domain 1"/>
    <property type="match status" value="2"/>
</dbReference>
<evidence type="ECO:0000313" key="3">
    <source>
        <dbReference type="EMBL" id="MDQ0230879.1"/>
    </source>
</evidence>